<dbReference type="PROSITE" id="PS50043">
    <property type="entry name" value="HTH_LUXR_2"/>
    <property type="match status" value="1"/>
</dbReference>
<dbReference type="Pfam" id="PF13384">
    <property type="entry name" value="HTH_23"/>
    <property type="match status" value="1"/>
</dbReference>
<dbReference type="SMART" id="SM00421">
    <property type="entry name" value="HTH_LUXR"/>
    <property type="match status" value="1"/>
</dbReference>
<dbReference type="InterPro" id="IPR000792">
    <property type="entry name" value="Tscrpt_reg_LuxR_C"/>
</dbReference>
<evidence type="ECO:0000313" key="4">
    <source>
        <dbReference type="Proteomes" id="UP000268857"/>
    </source>
</evidence>
<dbReference type="PANTHER" id="PTHR43214">
    <property type="entry name" value="TWO-COMPONENT RESPONSE REGULATOR"/>
    <property type="match status" value="1"/>
</dbReference>
<protein>
    <recommendedName>
        <fullName evidence="2">HTH luxR-type domain-containing protein</fullName>
    </recommendedName>
</protein>
<dbReference type="Gene3D" id="1.10.10.60">
    <property type="entry name" value="Homeodomain-like"/>
    <property type="match status" value="1"/>
</dbReference>
<dbReference type="SUPFAM" id="SSF46689">
    <property type="entry name" value="Homeodomain-like"/>
    <property type="match status" value="1"/>
</dbReference>
<dbReference type="RefSeq" id="WP_016879437.1">
    <property type="nucleotide sequence ID" value="NZ_AJLN01000059.1"/>
</dbReference>
<sequence>MDTSQYLTRRQQEIFDLVAQGFTNREIAHNLGISPKSVANQITAILGVFNITNRTQIVLIDKKKIPIGEETQLIKDEQIKLRNERIIKMYKEGYTARQIAERLGLHSGHIYKILRDSNSNRACE</sequence>
<dbReference type="Gene3D" id="1.10.10.10">
    <property type="entry name" value="Winged helix-like DNA-binding domain superfamily/Winged helix DNA-binding domain"/>
    <property type="match status" value="1"/>
</dbReference>
<dbReference type="EMBL" id="RSCJ01000018">
    <property type="protein sequence ID" value="RUR76987.1"/>
    <property type="molecule type" value="Genomic_DNA"/>
</dbReference>
<name>A0A3S0ZTA4_CHLFR</name>
<dbReference type="OrthoDB" id="570944at2"/>
<dbReference type="GO" id="GO:0003677">
    <property type="term" value="F:DNA binding"/>
    <property type="evidence" value="ECO:0007669"/>
    <property type="project" value="UniProtKB-KW"/>
</dbReference>
<evidence type="ECO:0000256" key="1">
    <source>
        <dbReference type="ARBA" id="ARBA00023125"/>
    </source>
</evidence>
<reference evidence="3 4" key="1">
    <citation type="journal article" date="2019" name="Genome Biol. Evol.">
        <title>Day and night: Metabolic profiles and evolutionary relationships of six axenic non-marine cyanobacteria.</title>
        <authorList>
            <person name="Will S.E."/>
            <person name="Henke P."/>
            <person name="Boedeker C."/>
            <person name="Huang S."/>
            <person name="Brinkmann H."/>
            <person name="Rohde M."/>
            <person name="Jarek M."/>
            <person name="Friedl T."/>
            <person name="Seufert S."/>
            <person name="Schumacher M."/>
            <person name="Overmann J."/>
            <person name="Neumann-Schaal M."/>
            <person name="Petersen J."/>
        </authorList>
    </citation>
    <scope>NUCLEOTIDE SEQUENCE [LARGE SCALE GENOMIC DNA]</scope>
    <source>
        <strain evidence="3 4">PCC 6912</strain>
    </source>
</reference>
<proteinExistence type="predicted"/>
<evidence type="ECO:0000259" key="2">
    <source>
        <dbReference type="PROSITE" id="PS50043"/>
    </source>
</evidence>
<keyword evidence="4" id="KW-1185">Reference proteome</keyword>
<dbReference type="Proteomes" id="UP000268857">
    <property type="component" value="Unassembled WGS sequence"/>
</dbReference>
<dbReference type="InterPro" id="IPR036388">
    <property type="entry name" value="WH-like_DNA-bd_sf"/>
</dbReference>
<dbReference type="STRING" id="211165.GCA_000317285_01785"/>
<dbReference type="InterPro" id="IPR039420">
    <property type="entry name" value="WalR-like"/>
</dbReference>
<keyword evidence="1" id="KW-0238">DNA-binding</keyword>
<dbReference type="PRINTS" id="PR00038">
    <property type="entry name" value="HTHLUXR"/>
</dbReference>
<dbReference type="GO" id="GO:0006355">
    <property type="term" value="P:regulation of DNA-templated transcription"/>
    <property type="evidence" value="ECO:0007669"/>
    <property type="project" value="InterPro"/>
</dbReference>
<dbReference type="SUPFAM" id="SSF46894">
    <property type="entry name" value="C-terminal effector domain of the bipartite response regulators"/>
    <property type="match status" value="1"/>
</dbReference>
<dbReference type="CDD" id="cd06170">
    <property type="entry name" value="LuxR_C_like"/>
    <property type="match status" value="1"/>
</dbReference>
<organism evidence="3 4">
    <name type="scientific">Chlorogloeopsis fritschii PCC 6912</name>
    <dbReference type="NCBI Taxonomy" id="211165"/>
    <lineage>
        <taxon>Bacteria</taxon>
        <taxon>Bacillati</taxon>
        <taxon>Cyanobacteriota</taxon>
        <taxon>Cyanophyceae</taxon>
        <taxon>Nostocales</taxon>
        <taxon>Chlorogloeopsidaceae</taxon>
        <taxon>Chlorogloeopsis</taxon>
    </lineage>
</organism>
<dbReference type="AlphaFoldDB" id="A0A3S0ZTA4"/>
<comment type="caution">
    <text evidence="3">The sequence shown here is derived from an EMBL/GenBank/DDBJ whole genome shotgun (WGS) entry which is preliminary data.</text>
</comment>
<feature type="domain" description="HTH luxR-type" evidence="2">
    <location>
        <begin position="1"/>
        <end position="65"/>
    </location>
</feature>
<dbReference type="InterPro" id="IPR016032">
    <property type="entry name" value="Sig_transdc_resp-reg_C-effctor"/>
</dbReference>
<dbReference type="Pfam" id="PF00196">
    <property type="entry name" value="GerE"/>
    <property type="match status" value="1"/>
</dbReference>
<dbReference type="PANTHER" id="PTHR43214:SF43">
    <property type="entry name" value="TWO-COMPONENT RESPONSE REGULATOR"/>
    <property type="match status" value="1"/>
</dbReference>
<dbReference type="InterPro" id="IPR009057">
    <property type="entry name" value="Homeodomain-like_sf"/>
</dbReference>
<accession>A0A3S0ZTA4</accession>
<gene>
    <name evidence="3" type="ORF">PCC6912_39460</name>
</gene>
<evidence type="ECO:0000313" key="3">
    <source>
        <dbReference type="EMBL" id="RUR76987.1"/>
    </source>
</evidence>